<keyword evidence="10 14" id="KW-0472">Membrane</keyword>
<organism evidence="16 17">
    <name type="scientific">Gambusia affinis</name>
    <name type="common">Western mosquitofish</name>
    <name type="synonym">Heterandria affinis</name>
    <dbReference type="NCBI Taxonomy" id="33528"/>
    <lineage>
        <taxon>Eukaryota</taxon>
        <taxon>Metazoa</taxon>
        <taxon>Chordata</taxon>
        <taxon>Craniata</taxon>
        <taxon>Vertebrata</taxon>
        <taxon>Euteleostomi</taxon>
        <taxon>Actinopterygii</taxon>
        <taxon>Neopterygii</taxon>
        <taxon>Teleostei</taxon>
        <taxon>Neoteleostei</taxon>
        <taxon>Acanthomorphata</taxon>
        <taxon>Ovalentaria</taxon>
        <taxon>Atherinomorphae</taxon>
        <taxon>Cyprinodontiformes</taxon>
        <taxon>Poeciliidae</taxon>
        <taxon>Poeciliinae</taxon>
        <taxon>Gambusia</taxon>
    </lineage>
</organism>
<evidence type="ECO:0000313" key="16">
    <source>
        <dbReference type="EMBL" id="PWA30437.1"/>
    </source>
</evidence>
<evidence type="ECO:0000256" key="4">
    <source>
        <dbReference type="ARBA" id="ARBA00022516"/>
    </source>
</evidence>
<evidence type="ECO:0000256" key="5">
    <source>
        <dbReference type="ARBA" id="ARBA00022692"/>
    </source>
</evidence>
<dbReference type="SUPFAM" id="SSF55856">
    <property type="entry name" value="Cytochrome b5-like heme/steroid binding domain"/>
    <property type="match status" value="2"/>
</dbReference>
<keyword evidence="7 14" id="KW-1133">Transmembrane helix</keyword>
<dbReference type="Pfam" id="PF00173">
    <property type="entry name" value="Cyt-b5"/>
    <property type="match status" value="2"/>
</dbReference>
<feature type="transmembrane region" description="Helical" evidence="14">
    <location>
        <begin position="686"/>
        <end position="703"/>
    </location>
</feature>
<feature type="transmembrane region" description="Helical" evidence="14">
    <location>
        <begin position="723"/>
        <end position="747"/>
    </location>
</feature>
<evidence type="ECO:0000256" key="14">
    <source>
        <dbReference type="SAM" id="Phobius"/>
    </source>
</evidence>
<dbReference type="InterPro" id="IPR036400">
    <property type="entry name" value="Cyt_B5-like_heme/steroid_sf"/>
</dbReference>
<dbReference type="Pfam" id="PF00487">
    <property type="entry name" value="FA_desaturase"/>
    <property type="match status" value="2"/>
</dbReference>
<evidence type="ECO:0000256" key="10">
    <source>
        <dbReference type="ARBA" id="ARBA00023136"/>
    </source>
</evidence>
<dbReference type="GO" id="GO:0006636">
    <property type="term" value="P:unsaturated fatty acid biosynthetic process"/>
    <property type="evidence" value="ECO:0007669"/>
    <property type="project" value="UniProtKB-UniPathway"/>
</dbReference>
<sequence length="865" mass="101243">MGGGGQQTEPAEPGSGKASGVYTWEEVQKHCSRSDQWLVVNRKVYNITRWAKRHPGGSRVISHYAGEDATEAFTAFHPDLKFVQKFLKPLLLGELAVTEPSQDGKKNAAIIKDFESLRTEVEKEELFKAKPLFFCLHLGHILLLEALAWLMVTYWGTSWTMTLLCALMLATSQSQAGWLQHDFGHLSVFKKSKWNHLVHKFVIGHLKGASANWWNHRHFQHHAKPNLLKKDPDVNMLAVFVLGKTQPFGIKKIKHMPYNHQHKYFFLVGPPLLIPIYFHMQIMNTMITRRDWVDLAWSLSYYFRYFYCYSPLYGFLGSFALMMFVRFLESHWFVWVTQMNHIPMEIEYEMNQDWLTMQLQATCNIEQSLFNDWFSGHLNFQIEHHLFPMMPRHNYHLVAPRVRAMCEKHGVPYEIKSLWRGMADVLIENFGGTLARCTEAAGVFSWEEVQKHRSKNDRWLVISRKVYNVTQWARRHPGGSHVIGHYSGEDATEAFTAFHPDQKFVQKFLKPLLIGELAATEPSQEGNKNVAIMQDFETLRTQVEKEGLFKAKPLFFCLHLSHILLLEVLAWMMVWYWGTSWTLTLLCAVMLATSQAQAGWLQHDFGHLSVFKKSKWNHLVHKFVIGHLKGAAASWWNHLHYNHHAKPNILSKDPDVNMSGIFVLGSVQPYGMKKIKRMPYNHQHQYFFLLGPPLLIPVVFNLQNLVVMISRRNWVDLAWYLSFYVRYFSCYVPLYGFFGSVALNFFVRFLESHWFVWVTQMNHLPMNIDYEKNRDWLTMQLQATCNIEKSFFNDWFSGHLNFQIEHHLFPRMPRHNYHLVAPRVRALCDKHGISYQMKTLWRGMTDVVSSLKTSGDLWLDAYLHK</sequence>
<comment type="subcellular location">
    <subcellularLocation>
        <location evidence="1">Membrane</location>
        <topology evidence="1">Multi-pass membrane protein</topology>
    </subcellularLocation>
</comment>
<dbReference type="InterPro" id="IPR001199">
    <property type="entry name" value="Cyt_B5-like_heme/steroid-bd"/>
</dbReference>
<evidence type="ECO:0000313" key="17">
    <source>
        <dbReference type="Proteomes" id="UP000250572"/>
    </source>
</evidence>
<dbReference type="AlphaFoldDB" id="A0A315W4D0"/>
<dbReference type="FunFam" id="3.10.120.10:FF:000010">
    <property type="entry name" value="Delta-6 fatty acyl desaturase"/>
    <property type="match status" value="1"/>
</dbReference>
<evidence type="ECO:0000256" key="12">
    <source>
        <dbReference type="ARBA" id="ARBA00051687"/>
    </source>
</evidence>
<dbReference type="Proteomes" id="UP000250572">
    <property type="component" value="Unassembled WGS sequence"/>
</dbReference>
<keyword evidence="5 14" id="KW-0812">Transmembrane</keyword>
<comment type="catalytic activity">
    <reaction evidence="12">
        <text>(8Z,11Z,14Z,17Z)-eicosatetraenoyl-CoA + 2 Fe(II)-[cytochrome b5] + O2 + 2 H(+) = (5Z,8Z,11Z,14Z,17Z)-eicosapentaenoyl-CoA + 2 Fe(III)-[cytochrome b5] + 2 H2O</text>
        <dbReference type="Rhea" id="RHEA:46420"/>
        <dbReference type="Rhea" id="RHEA-COMP:10438"/>
        <dbReference type="Rhea" id="RHEA-COMP:10439"/>
        <dbReference type="ChEBI" id="CHEBI:15377"/>
        <dbReference type="ChEBI" id="CHEBI:15378"/>
        <dbReference type="ChEBI" id="CHEBI:15379"/>
        <dbReference type="ChEBI" id="CHEBI:29033"/>
        <dbReference type="ChEBI" id="CHEBI:29034"/>
        <dbReference type="ChEBI" id="CHEBI:73862"/>
        <dbReference type="ChEBI" id="CHEBI:74265"/>
        <dbReference type="EC" id="1.14.19.44"/>
    </reaction>
    <physiologicalReaction direction="left-to-right" evidence="12">
        <dbReference type="Rhea" id="RHEA:46421"/>
    </physiologicalReaction>
</comment>
<feature type="transmembrane region" description="Helical" evidence="14">
    <location>
        <begin position="302"/>
        <end position="325"/>
    </location>
</feature>
<dbReference type="CDD" id="cd03506">
    <property type="entry name" value="Delta6-FADS-like"/>
    <property type="match status" value="2"/>
</dbReference>
<dbReference type="PANTHER" id="PTHR19353:SF12">
    <property type="entry name" value="ACYL-COA 6-DESATURASE"/>
    <property type="match status" value="1"/>
</dbReference>
<dbReference type="GO" id="GO:0016020">
    <property type="term" value="C:membrane"/>
    <property type="evidence" value="ECO:0007669"/>
    <property type="project" value="UniProtKB-SubCell"/>
</dbReference>
<dbReference type="InterPro" id="IPR012171">
    <property type="entry name" value="Fatty_acid_desaturase"/>
</dbReference>
<comment type="pathway">
    <text evidence="2">Lipid metabolism; polyunsaturated fatty acid biosynthesis.</text>
</comment>
<gene>
    <name evidence="16" type="ORF">CCH79_00015322</name>
</gene>
<dbReference type="SMART" id="SM01117">
    <property type="entry name" value="Cyt-b5"/>
    <property type="match status" value="2"/>
</dbReference>
<evidence type="ECO:0000256" key="8">
    <source>
        <dbReference type="ARBA" id="ARBA00023002"/>
    </source>
</evidence>
<keyword evidence="17" id="KW-1185">Reference proteome</keyword>
<evidence type="ECO:0000256" key="11">
    <source>
        <dbReference type="ARBA" id="ARBA00023160"/>
    </source>
</evidence>
<comment type="similarity">
    <text evidence="3">Belongs to the fatty acid desaturase type 1 family.</text>
</comment>
<dbReference type="PROSITE" id="PS50255">
    <property type="entry name" value="CYTOCHROME_B5_2"/>
    <property type="match status" value="2"/>
</dbReference>
<dbReference type="PANTHER" id="PTHR19353">
    <property type="entry name" value="FATTY ACID DESATURASE 2"/>
    <property type="match status" value="1"/>
</dbReference>
<feature type="domain" description="Cytochrome b5 heme-binding" evidence="15">
    <location>
        <begin position="19"/>
        <end position="96"/>
    </location>
</feature>
<evidence type="ECO:0000256" key="9">
    <source>
        <dbReference type="ARBA" id="ARBA00023098"/>
    </source>
</evidence>
<proteinExistence type="inferred from homology"/>
<feature type="transmembrane region" description="Helical" evidence="14">
    <location>
        <begin position="583"/>
        <end position="601"/>
    </location>
</feature>
<dbReference type="GO" id="GO:0062076">
    <property type="term" value="F:acyl-CoA (8-3)-desaturase activity"/>
    <property type="evidence" value="ECO:0007669"/>
    <property type="project" value="UniProtKB-EC"/>
</dbReference>
<keyword evidence="11" id="KW-0275">Fatty acid biosynthesis</keyword>
<reference evidence="16 17" key="1">
    <citation type="journal article" date="2018" name="G3 (Bethesda)">
        <title>A High-Quality Reference Genome for the Invasive Mosquitofish Gambusia affinis Using a Chicago Library.</title>
        <authorList>
            <person name="Hoffberg S.L."/>
            <person name="Troendle N.J."/>
            <person name="Glenn T.C."/>
            <person name="Mahmud O."/>
            <person name="Louha S."/>
            <person name="Chalopin D."/>
            <person name="Bennetzen J.L."/>
            <person name="Mauricio R."/>
        </authorList>
    </citation>
    <scope>NUCLEOTIDE SEQUENCE [LARGE SCALE GENOMIC DNA]</scope>
    <source>
        <strain evidence="16">NE01/NJP1002.9</strain>
        <tissue evidence="16">Muscle</tissue>
    </source>
</reference>
<accession>A0A315W4D0</accession>
<keyword evidence="6" id="KW-0276">Fatty acid metabolism</keyword>
<dbReference type="PRINTS" id="PR00363">
    <property type="entry name" value="CYTOCHROMEB5"/>
</dbReference>
<feature type="domain" description="Cytochrome b5 heme-binding" evidence="15">
    <location>
        <begin position="441"/>
        <end position="518"/>
    </location>
</feature>
<dbReference type="EMBL" id="NHOQ01000384">
    <property type="protein sequence ID" value="PWA30437.1"/>
    <property type="molecule type" value="Genomic_DNA"/>
</dbReference>
<name>A0A315W4D0_GAMAF</name>
<keyword evidence="9" id="KW-0443">Lipid metabolism</keyword>
<dbReference type="UniPathway" id="UPA00658"/>
<evidence type="ECO:0000256" key="1">
    <source>
        <dbReference type="ARBA" id="ARBA00004141"/>
    </source>
</evidence>
<feature type="transmembrane region" description="Helical" evidence="14">
    <location>
        <begin position="554"/>
        <end position="577"/>
    </location>
</feature>
<comment type="caution">
    <text evidence="16">The sequence shown here is derived from an EMBL/GenBank/DDBJ whole genome shotgun (WGS) entry which is preliminary data.</text>
</comment>
<dbReference type="Gene3D" id="3.10.120.10">
    <property type="entry name" value="Cytochrome b5-like heme/steroid binding domain"/>
    <property type="match status" value="2"/>
</dbReference>
<evidence type="ECO:0000256" key="3">
    <source>
        <dbReference type="ARBA" id="ARBA00009295"/>
    </source>
</evidence>
<dbReference type="InterPro" id="IPR005804">
    <property type="entry name" value="FA_desaturase_dom"/>
</dbReference>
<feature type="transmembrane region" description="Helical" evidence="14">
    <location>
        <begin position="264"/>
        <end position="282"/>
    </location>
</feature>
<evidence type="ECO:0000259" key="15">
    <source>
        <dbReference type="PROSITE" id="PS50255"/>
    </source>
</evidence>
<feature type="transmembrane region" description="Helical" evidence="14">
    <location>
        <begin position="132"/>
        <end position="152"/>
    </location>
</feature>
<keyword evidence="4" id="KW-0444">Lipid biosynthesis</keyword>
<evidence type="ECO:0000256" key="2">
    <source>
        <dbReference type="ARBA" id="ARBA00005105"/>
    </source>
</evidence>
<keyword evidence="8" id="KW-0560">Oxidoreductase</keyword>
<protein>
    <recommendedName>
        <fullName evidence="13">acyl-CoA (8-3)-desaturase</fullName>
        <ecNumber evidence="13">1.14.19.44</ecNumber>
    </recommendedName>
</protein>
<evidence type="ECO:0000256" key="13">
    <source>
        <dbReference type="ARBA" id="ARBA00066776"/>
    </source>
</evidence>
<evidence type="ECO:0000256" key="7">
    <source>
        <dbReference type="ARBA" id="ARBA00022989"/>
    </source>
</evidence>
<dbReference type="STRING" id="33528.ENSGAFP00000030838"/>
<evidence type="ECO:0000256" key="6">
    <source>
        <dbReference type="ARBA" id="ARBA00022832"/>
    </source>
</evidence>
<dbReference type="EC" id="1.14.19.44" evidence="13"/>